<evidence type="ECO:0000256" key="11">
    <source>
        <dbReference type="RuleBase" id="RU368117"/>
    </source>
</evidence>
<dbReference type="InterPro" id="IPR023296">
    <property type="entry name" value="Glyco_hydro_beta-prop_sf"/>
</dbReference>
<comment type="catalytic activity">
    <reaction evidence="1 11">
        <text>Hydrolysis of terminal non-reducing alpha-L-arabinofuranoside residues in alpha-L-arabinosides.</text>
        <dbReference type="EC" id="3.2.1.55"/>
    </reaction>
</comment>
<evidence type="ECO:0000256" key="5">
    <source>
        <dbReference type="ARBA" id="ARBA00022651"/>
    </source>
</evidence>
<dbReference type="GO" id="GO:0046556">
    <property type="term" value="F:alpha-L-arabinofuranosidase activity"/>
    <property type="evidence" value="ECO:0007669"/>
    <property type="project" value="UniProtKB-UniRule"/>
</dbReference>
<dbReference type="Pfam" id="PF03664">
    <property type="entry name" value="Glyco_hydro_62"/>
    <property type="match status" value="1"/>
</dbReference>
<keyword evidence="8" id="KW-0119">Carbohydrate metabolism</keyword>
<name>A0A165JIF5_EXIGL</name>
<feature type="region of interest" description="Disordered" evidence="12">
    <location>
        <begin position="19"/>
        <end position="44"/>
    </location>
</feature>
<evidence type="ECO:0000313" key="13">
    <source>
        <dbReference type="EMBL" id="KZV94886.1"/>
    </source>
</evidence>
<proteinExistence type="inferred from homology"/>
<organism evidence="13 14">
    <name type="scientific">Exidia glandulosa HHB12029</name>
    <dbReference type="NCBI Taxonomy" id="1314781"/>
    <lineage>
        <taxon>Eukaryota</taxon>
        <taxon>Fungi</taxon>
        <taxon>Dikarya</taxon>
        <taxon>Basidiomycota</taxon>
        <taxon>Agaricomycotina</taxon>
        <taxon>Agaricomycetes</taxon>
        <taxon>Auriculariales</taxon>
        <taxon>Exidiaceae</taxon>
        <taxon>Exidia</taxon>
    </lineage>
</organism>
<dbReference type="Proteomes" id="UP000077266">
    <property type="component" value="Unassembled WGS sequence"/>
</dbReference>
<evidence type="ECO:0000256" key="6">
    <source>
        <dbReference type="ARBA" id="ARBA00022729"/>
    </source>
</evidence>
<evidence type="ECO:0000256" key="2">
    <source>
        <dbReference type="ARBA" id="ARBA00004613"/>
    </source>
</evidence>
<dbReference type="OrthoDB" id="3156236at2759"/>
<dbReference type="InParanoid" id="A0A165JIF5"/>
<evidence type="ECO:0000256" key="9">
    <source>
        <dbReference type="ARBA" id="ARBA00023295"/>
    </source>
</evidence>
<keyword evidence="6 11" id="KW-0732">Signal</keyword>
<dbReference type="EMBL" id="KV425966">
    <property type="protein sequence ID" value="KZV94886.1"/>
    <property type="molecule type" value="Genomic_DNA"/>
</dbReference>
<dbReference type="Gene3D" id="2.115.10.20">
    <property type="entry name" value="Glycosyl hydrolase domain, family 43"/>
    <property type="match status" value="1"/>
</dbReference>
<evidence type="ECO:0000256" key="7">
    <source>
        <dbReference type="ARBA" id="ARBA00022801"/>
    </source>
</evidence>
<dbReference type="PANTHER" id="PTHR40631">
    <property type="entry name" value="ALPHA-L-ARABINOFURANOSIDASE AXHA-2-RELATED"/>
    <property type="match status" value="1"/>
</dbReference>
<comment type="subcellular location">
    <subcellularLocation>
        <location evidence="2 11">Secreted</location>
    </subcellularLocation>
</comment>
<accession>A0A165JIF5</accession>
<comment type="function">
    <text evidence="11">Alpha-L-arabinofuranosidase involved in the hydrolysis of xylan, a major structural heterogeneous polysaccharide found in plant biomass representing the second most abundant polysaccharide in the biosphere, after cellulose.</text>
</comment>
<evidence type="ECO:0000256" key="12">
    <source>
        <dbReference type="SAM" id="MobiDB-lite"/>
    </source>
</evidence>
<dbReference type="GO" id="GO:0046373">
    <property type="term" value="P:L-arabinose metabolic process"/>
    <property type="evidence" value="ECO:0007669"/>
    <property type="project" value="UniProtKB-UniRule"/>
</dbReference>
<keyword evidence="5" id="KW-0858">Xylan degradation</keyword>
<dbReference type="AlphaFoldDB" id="A0A165JIF5"/>
<evidence type="ECO:0000256" key="1">
    <source>
        <dbReference type="ARBA" id="ARBA00001462"/>
    </source>
</evidence>
<dbReference type="GO" id="GO:0005576">
    <property type="term" value="C:extracellular region"/>
    <property type="evidence" value="ECO:0007669"/>
    <property type="project" value="UniProtKB-SubCell"/>
</dbReference>
<comment type="similarity">
    <text evidence="3 11">Belongs to the glycosyl hydrolase 62 family.</text>
</comment>
<dbReference type="InterPro" id="IPR005193">
    <property type="entry name" value="GH62_arabinosidase"/>
</dbReference>
<evidence type="ECO:0000313" key="14">
    <source>
        <dbReference type="Proteomes" id="UP000077266"/>
    </source>
</evidence>
<dbReference type="STRING" id="1314781.A0A165JIF5"/>
<dbReference type="GO" id="GO:0045493">
    <property type="term" value="P:xylan catabolic process"/>
    <property type="evidence" value="ECO:0007669"/>
    <property type="project" value="UniProtKB-UniRule"/>
</dbReference>
<protein>
    <recommendedName>
        <fullName evidence="11">Alpha-L-arabinofuranosidase</fullName>
        <ecNumber evidence="11">3.2.1.55</ecNumber>
    </recommendedName>
</protein>
<reference evidence="13 14" key="1">
    <citation type="journal article" date="2016" name="Mol. Biol. Evol.">
        <title>Comparative Genomics of Early-Diverging Mushroom-Forming Fungi Provides Insights into the Origins of Lignocellulose Decay Capabilities.</title>
        <authorList>
            <person name="Nagy L.G."/>
            <person name="Riley R."/>
            <person name="Tritt A."/>
            <person name="Adam C."/>
            <person name="Daum C."/>
            <person name="Floudas D."/>
            <person name="Sun H."/>
            <person name="Yadav J.S."/>
            <person name="Pangilinan J."/>
            <person name="Larsson K.H."/>
            <person name="Matsuura K."/>
            <person name="Barry K."/>
            <person name="Labutti K."/>
            <person name="Kuo R."/>
            <person name="Ohm R.A."/>
            <person name="Bhattacharya S.S."/>
            <person name="Shirouzu T."/>
            <person name="Yoshinaga Y."/>
            <person name="Martin F.M."/>
            <person name="Grigoriev I.V."/>
            <person name="Hibbett D.S."/>
        </authorList>
    </citation>
    <scope>NUCLEOTIDE SEQUENCE [LARGE SCALE GENOMIC DNA]</scope>
    <source>
        <strain evidence="13 14">HHB12029</strain>
    </source>
</reference>
<evidence type="ECO:0000256" key="10">
    <source>
        <dbReference type="ARBA" id="ARBA00023326"/>
    </source>
</evidence>
<keyword evidence="10" id="KW-0624">Polysaccharide degradation</keyword>
<keyword evidence="4 11" id="KW-0964">Secreted</keyword>
<dbReference type="PANTHER" id="PTHR40631:SF1">
    <property type="entry name" value="ALPHA-L-ARABINOFURANOSIDASE AXHA-2-RELATED"/>
    <property type="match status" value="1"/>
</dbReference>
<dbReference type="EC" id="3.2.1.55" evidence="11"/>
<dbReference type="SUPFAM" id="SSF75005">
    <property type="entry name" value="Arabinanase/levansucrase/invertase"/>
    <property type="match status" value="1"/>
</dbReference>
<keyword evidence="14" id="KW-1185">Reference proteome</keyword>
<keyword evidence="7 11" id="KW-0378">Hydrolase</keyword>
<evidence type="ECO:0000256" key="3">
    <source>
        <dbReference type="ARBA" id="ARBA00007396"/>
    </source>
</evidence>
<keyword evidence="9 11" id="KW-0326">Glycosidase</keyword>
<evidence type="ECO:0000256" key="8">
    <source>
        <dbReference type="ARBA" id="ARBA00023277"/>
    </source>
</evidence>
<gene>
    <name evidence="13" type="ORF">EXIGLDRAFT_736293</name>
</gene>
<evidence type="ECO:0000256" key="4">
    <source>
        <dbReference type="ARBA" id="ARBA00022525"/>
    </source>
</evidence>
<sequence>MRITDDTGSVFRSSRSCFSYKTSSDPTNANGWSNPQPLSTATTTNSSTGVIDQCVIGDSTDMYLFFAGDNGNIILCAA</sequence>